<dbReference type="MEROPS" id="M15.003"/>
<dbReference type="AlphaFoldDB" id="A0A0D5MAR9"/>
<dbReference type="InterPro" id="IPR009045">
    <property type="entry name" value="Zn_M74/Hedgehog-like"/>
</dbReference>
<keyword evidence="2" id="KW-0614">Plasmid</keyword>
<dbReference type="GO" id="GO:0008233">
    <property type="term" value="F:peptidase activity"/>
    <property type="evidence" value="ECO:0007669"/>
    <property type="project" value="InterPro"/>
</dbReference>
<reference evidence="2" key="1">
    <citation type="journal article" date="2015" name="J. Antimicrob. Chemother.">
        <title>Vancomycin-resistant Enterococcus faecium harbouring vanN in Canada: a case and complete sequence of pEfm12493 harbouring the vanN operon.</title>
        <authorList>
            <person name="Boyd D.A."/>
            <person name="Levesque S."/>
            <person name="Picard A.C."/>
            <person name="Golding G.R."/>
        </authorList>
    </citation>
    <scope>NUCLEOTIDE SEQUENCE</scope>
    <source>
        <strain evidence="2">N12-493</strain>
        <plasmid evidence="2">pEfm12493</plasmid>
    </source>
</reference>
<dbReference type="Gene3D" id="3.30.1380.10">
    <property type="match status" value="1"/>
</dbReference>
<proteinExistence type="predicted"/>
<dbReference type="PANTHER" id="PTHR34385">
    <property type="entry name" value="D-ALANYL-D-ALANINE CARBOXYPEPTIDASE"/>
    <property type="match status" value="1"/>
</dbReference>
<dbReference type="NCBIfam" id="NF000380">
    <property type="entry name" value="vanXY"/>
    <property type="match status" value="1"/>
</dbReference>
<geneLocation type="plasmid" evidence="2">
    <name>pEfm12493</name>
</geneLocation>
<dbReference type="InterPro" id="IPR003709">
    <property type="entry name" value="VanY-like_core_dom"/>
</dbReference>
<name>A0A0D5MAR9_ENTFC</name>
<feature type="domain" description="D-alanyl-D-alanine carboxypeptidase-like core" evidence="1">
    <location>
        <begin position="36"/>
        <end position="161"/>
    </location>
</feature>
<sequence>MHNFYLQLVNQQHPWKSSNHSPQLVQARYAEEKIFIDSKVNHQFNQLLESLQLTDRIMIVDGHRTVAEQKQLWNYSLNAHGVNYTKNYVASPGCSEHHTGLAIDLGLRKTEHDLIAPRFEGPEAELFLQHMKDYGFILRYPKNKQKITGIAYEPWHFRYVGTPHSQIIMDHGWTLEEYIEFLKHPIEAVS</sequence>
<gene>
    <name evidence="2" type="ORF">pEfm12493_099</name>
</gene>
<dbReference type="GO" id="GO:0006508">
    <property type="term" value="P:proteolysis"/>
    <property type="evidence" value="ECO:0007669"/>
    <property type="project" value="InterPro"/>
</dbReference>
<dbReference type="SUPFAM" id="SSF55166">
    <property type="entry name" value="Hedgehog/DD-peptidase"/>
    <property type="match status" value="1"/>
</dbReference>
<evidence type="ECO:0000313" key="2">
    <source>
        <dbReference type="EMBL" id="AJY53583.1"/>
    </source>
</evidence>
<organism evidence="2">
    <name type="scientific">Enterococcus faecium</name>
    <name type="common">Streptococcus faecium</name>
    <dbReference type="NCBI Taxonomy" id="1352"/>
    <lineage>
        <taxon>Bacteria</taxon>
        <taxon>Bacillati</taxon>
        <taxon>Bacillota</taxon>
        <taxon>Bacilli</taxon>
        <taxon>Lactobacillales</taxon>
        <taxon>Enterococcaceae</taxon>
        <taxon>Enterococcus</taxon>
    </lineage>
</organism>
<dbReference type="InterPro" id="IPR052179">
    <property type="entry name" value="DD-CPase-like"/>
</dbReference>
<dbReference type="EMBL" id="KP342511">
    <property type="protein sequence ID" value="AJY53583.1"/>
    <property type="molecule type" value="Genomic_DNA"/>
</dbReference>
<accession>A0A0D5MAR9</accession>
<dbReference type="Pfam" id="PF02557">
    <property type="entry name" value="VanY"/>
    <property type="match status" value="1"/>
</dbReference>
<protein>
    <submittedName>
        <fullName evidence="2">VanXYN D,D-carboxypeptidease-D,D-dipeptidase</fullName>
    </submittedName>
</protein>
<dbReference type="PANTHER" id="PTHR34385:SF1">
    <property type="entry name" value="PEPTIDOGLYCAN L-ALANYL-D-GLUTAMATE ENDOPEPTIDASE CWLK"/>
    <property type="match status" value="1"/>
</dbReference>
<evidence type="ECO:0000259" key="1">
    <source>
        <dbReference type="Pfam" id="PF02557"/>
    </source>
</evidence>
<dbReference type="RefSeq" id="WP_172686652.1">
    <property type="nucleotide sequence ID" value="NZ_KP342511.1"/>
</dbReference>
<dbReference type="InterPro" id="IPR058233">
    <property type="entry name" value="VanXY"/>
</dbReference>